<evidence type="ECO:0000259" key="3">
    <source>
        <dbReference type="Pfam" id="PF16497"/>
    </source>
</evidence>
<dbReference type="AlphaFoldDB" id="A0A7J7EWU5"/>
<dbReference type="Proteomes" id="UP000551758">
    <property type="component" value="Unassembled WGS sequence"/>
</dbReference>
<name>A0A7J7EWU5_DICBM</name>
<evidence type="ECO:0000313" key="4">
    <source>
        <dbReference type="EMBL" id="KAF5920118.1"/>
    </source>
</evidence>
<sequence length="172" mass="19165">PPTRSRVQLLRDLRWGGGDGGGGRRSQVGAQCSQLREAPTPSGMRCLLFLLLWGLPQIWRSSEVPQRNFPFRCLQISSFLNRSWARTDGLAWLGELQPFPQMPHSGPRKSLECSTTTRGPRKQCSYSSMTPALKRSRASVGLIAGAILMSLLIGGGLLTFWFKKRCSYQDIL</sequence>
<feature type="domain" description="MHC class I-like antigen recognition-like" evidence="3">
    <location>
        <begin position="44"/>
        <end position="101"/>
    </location>
</feature>
<reference evidence="4 5" key="1">
    <citation type="journal article" date="2020" name="Mol. Biol. Evol.">
        <title>Interspecific Gene Flow and the Evolution of Specialization in Black and White Rhinoceros.</title>
        <authorList>
            <person name="Moodley Y."/>
            <person name="Westbury M.V."/>
            <person name="Russo I.M."/>
            <person name="Gopalakrishnan S."/>
            <person name="Rakotoarivelo A."/>
            <person name="Olsen R.A."/>
            <person name="Prost S."/>
            <person name="Tunstall T."/>
            <person name="Ryder O.A."/>
            <person name="Dalen L."/>
            <person name="Bruford M.W."/>
        </authorList>
    </citation>
    <scope>NUCLEOTIDE SEQUENCE [LARGE SCALE GENOMIC DNA]</scope>
    <source>
        <strain evidence="4">SBR-YM</strain>
        <tissue evidence="4">Skin</tissue>
    </source>
</reference>
<evidence type="ECO:0000256" key="1">
    <source>
        <dbReference type="ARBA" id="ARBA00023180"/>
    </source>
</evidence>
<dbReference type="InterPro" id="IPR011161">
    <property type="entry name" value="MHC_I-like_Ag-recog"/>
</dbReference>
<feature type="transmembrane region" description="Helical" evidence="2">
    <location>
        <begin position="138"/>
        <end position="162"/>
    </location>
</feature>
<keyword evidence="2" id="KW-0812">Transmembrane</keyword>
<protein>
    <recommendedName>
        <fullName evidence="3">MHC class I-like antigen recognition-like domain-containing protein</fullName>
    </recommendedName>
</protein>
<dbReference type="Pfam" id="PF16497">
    <property type="entry name" value="MHC_I_3"/>
    <property type="match status" value="1"/>
</dbReference>
<keyword evidence="2" id="KW-1133">Transmembrane helix</keyword>
<accession>A0A7J7EWU5</accession>
<keyword evidence="2" id="KW-0472">Membrane</keyword>
<keyword evidence="5" id="KW-1185">Reference proteome</keyword>
<evidence type="ECO:0000313" key="5">
    <source>
        <dbReference type="Proteomes" id="UP000551758"/>
    </source>
</evidence>
<comment type="caution">
    <text evidence="4">The sequence shown here is derived from an EMBL/GenBank/DDBJ whole genome shotgun (WGS) entry which is preliminary data.</text>
</comment>
<gene>
    <name evidence="4" type="ORF">HPG69_006388</name>
</gene>
<feature type="non-terminal residue" evidence="4">
    <location>
        <position position="1"/>
    </location>
</feature>
<evidence type="ECO:0000256" key="2">
    <source>
        <dbReference type="SAM" id="Phobius"/>
    </source>
</evidence>
<keyword evidence="1" id="KW-0325">Glycoprotein</keyword>
<proteinExistence type="predicted"/>
<organism evidence="4 5">
    <name type="scientific">Diceros bicornis minor</name>
    <name type="common">South-central black rhinoceros</name>
    <dbReference type="NCBI Taxonomy" id="77932"/>
    <lineage>
        <taxon>Eukaryota</taxon>
        <taxon>Metazoa</taxon>
        <taxon>Chordata</taxon>
        <taxon>Craniata</taxon>
        <taxon>Vertebrata</taxon>
        <taxon>Euteleostomi</taxon>
        <taxon>Mammalia</taxon>
        <taxon>Eutheria</taxon>
        <taxon>Laurasiatheria</taxon>
        <taxon>Perissodactyla</taxon>
        <taxon>Rhinocerotidae</taxon>
        <taxon>Diceros</taxon>
    </lineage>
</organism>
<dbReference type="EMBL" id="JACDTQ010002158">
    <property type="protein sequence ID" value="KAF5920118.1"/>
    <property type="molecule type" value="Genomic_DNA"/>
</dbReference>